<dbReference type="PANTHER" id="PTHR46554:SF9">
    <property type="entry name" value="TRANSCRIPTION FACTOR IIS-RELATED"/>
    <property type="match status" value="1"/>
</dbReference>
<proteinExistence type="predicted"/>
<dbReference type="Gene3D" id="1.20.930.10">
    <property type="entry name" value="Conserved domain common to transcription factors TFIIS, elongin A, CRSP70"/>
    <property type="match status" value="1"/>
</dbReference>
<evidence type="ECO:0000256" key="1">
    <source>
        <dbReference type="ARBA" id="ARBA00004123"/>
    </source>
</evidence>
<dbReference type="Proteomes" id="UP001229421">
    <property type="component" value="Unassembled WGS sequence"/>
</dbReference>
<evidence type="ECO:0000256" key="2">
    <source>
        <dbReference type="ARBA" id="ARBA00023242"/>
    </source>
</evidence>
<name>A0AAD8KII9_TARER</name>
<dbReference type="AlphaFoldDB" id="A0AAD8KII9"/>
<dbReference type="SMART" id="SM00509">
    <property type="entry name" value="TFS2N"/>
    <property type="match status" value="1"/>
</dbReference>
<keyword evidence="2 3" id="KW-0539">Nucleus</keyword>
<feature type="domain" description="TFIIS N-terminal" evidence="5">
    <location>
        <begin position="26"/>
        <end position="104"/>
    </location>
</feature>
<evidence type="ECO:0000313" key="7">
    <source>
        <dbReference type="Proteomes" id="UP001229421"/>
    </source>
</evidence>
<evidence type="ECO:0000313" key="6">
    <source>
        <dbReference type="EMBL" id="KAK1423605.1"/>
    </source>
</evidence>
<dbReference type="GO" id="GO:0005634">
    <property type="term" value="C:nucleus"/>
    <property type="evidence" value="ECO:0007669"/>
    <property type="project" value="UniProtKB-SubCell"/>
</dbReference>
<dbReference type="PANTHER" id="PTHR46554">
    <property type="entry name" value="MEDIATOR OF RNA POLYMERASE II TRANSCRIPTION SUBUNIT 26A-RELATED"/>
    <property type="match status" value="1"/>
</dbReference>
<protein>
    <recommendedName>
        <fullName evidence="5">TFIIS N-terminal domain-containing protein</fullName>
    </recommendedName>
</protein>
<sequence length="501" mass="58596">MGSGFLRVKHILDGIHETEDETRMIAEVSRIKAILDDNVNKYSETVLMCDLLKKLKQMVVSMKVLEVTMIGESVSRLGKQALSKDVRRSARTLILAWRRVADEWMIVNDHKIVMSKEKEKECSGSNKKEKPTSEQQPSTTFNTAQVALNRKGKVMVEARKIKLQEQPKLEQKNRLTLSEKECFITGDEDRKKRGNMMLPSAASVKTMKMTEKAIVPPMSLNDVDKKIEASKRKLQEEAQYTKYGLSPNKQLGYNQLITVSKTISISVIYHFISIIFIFKRLNNTAQNPNLMDHRSSRNHRESDRDKNNDSTKHRSSKHTDDHHRNKHREDDRVKREGSKDRELREKSVDNRRRDHKRKDRDSEDEEDRYNEARDKRNRVLDERKERRRFEVKVAAAEDERDREERRERRKVEDRVKKEEIDVVDDDDYDGGKLKQRNLNGDRMKMEANDESIGVSSANGGALGLSSKALGSTLPPIHPPPKYRWKFFRCWQEWWHLSRCLV</sequence>
<evidence type="ECO:0000256" key="4">
    <source>
        <dbReference type="SAM" id="MobiDB-lite"/>
    </source>
</evidence>
<feature type="region of interest" description="Disordered" evidence="4">
    <location>
        <begin position="116"/>
        <end position="140"/>
    </location>
</feature>
<organism evidence="6 7">
    <name type="scientific">Tagetes erecta</name>
    <name type="common">African marigold</name>
    <dbReference type="NCBI Taxonomy" id="13708"/>
    <lineage>
        <taxon>Eukaryota</taxon>
        <taxon>Viridiplantae</taxon>
        <taxon>Streptophyta</taxon>
        <taxon>Embryophyta</taxon>
        <taxon>Tracheophyta</taxon>
        <taxon>Spermatophyta</taxon>
        <taxon>Magnoliopsida</taxon>
        <taxon>eudicotyledons</taxon>
        <taxon>Gunneridae</taxon>
        <taxon>Pentapetalae</taxon>
        <taxon>asterids</taxon>
        <taxon>campanulids</taxon>
        <taxon>Asterales</taxon>
        <taxon>Asteraceae</taxon>
        <taxon>Asteroideae</taxon>
        <taxon>Heliantheae alliance</taxon>
        <taxon>Tageteae</taxon>
        <taxon>Tagetes</taxon>
    </lineage>
</organism>
<dbReference type="PROSITE" id="PS51319">
    <property type="entry name" value="TFIIS_N"/>
    <property type="match status" value="1"/>
</dbReference>
<accession>A0AAD8KII9</accession>
<keyword evidence="7" id="KW-1185">Reference proteome</keyword>
<dbReference type="InterPro" id="IPR017923">
    <property type="entry name" value="TFIIS_N"/>
</dbReference>
<feature type="region of interest" description="Disordered" evidence="4">
    <location>
        <begin position="286"/>
        <end position="372"/>
    </location>
</feature>
<feature type="compositionally biased region" description="Basic and acidic residues" evidence="4">
    <location>
        <begin position="291"/>
        <end position="352"/>
    </location>
</feature>
<feature type="compositionally biased region" description="Basic and acidic residues" evidence="4">
    <location>
        <begin position="116"/>
        <end position="132"/>
    </location>
</feature>
<dbReference type="Pfam" id="PF08711">
    <property type="entry name" value="Med26"/>
    <property type="match status" value="1"/>
</dbReference>
<comment type="subcellular location">
    <subcellularLocation>
        <location evidence="1 3">Nucleus</location>
    </subcellularLocation>
</comment>
<comment type="caution">
    <text evidence="6">The sequence shown here is derived from an EMBL/GenBank/DDBJ whole genome shotgun (WGS) entry which is preliminary data.</text>
</comment>
<dbReference type="SUPFAM" id="SSF47676">
    <property type="entry name" value="Conserved domain common to transcription factors TFIIS, elongin A, CRSP70"/>
    <property type="match status" value="1"/>
</dbReference>
<dbReference type="InterPro" id="IPR003617">
    <property type="entry name" value="TFIIS/CRSP70_N_sub"/>
</dbReference>
<dbReference type="InterPro" id="IPR035441">
    <property type="entry name" value="TFIIS/LEDGF_dom_sf"/>
</dbReference>
<evidence type="ECO:0000256" key="3">
    <source>
        <dbReference type="PROSITE-ProRule" id="PRU00649"/>
    </source>
</evidence>
<dbReference type="EMBL" id="JAUHHV010000005">
    <property type="protein sequence ID" value="KAK1423605.1"/>
    <property type="molecule type" value="Genomic_DNA"/>
</dbReference>
<gene>
    <name evidence="6" type="ORF">QVD17_18910</name>
</gene>
<reference evidence="6" key="1">
    <citation type="journal article" date="2023" name="bioRxiv">
        <title>Improved chromosome-level genome assembly for marigold (Tagetes erecta).</title>
        <authorList>
            <person name="Jiang F."/>
            <person name="Yuan L."/>
            <person name="Wang S."/>
            <person name="Wang H."/>
            <person name="Xu D."/>
            <person name="Wang A."/>
            <person name="Fan W."/>
        </authorList>
    </citation>
    <scope>NUCLEOTIDE SEQUENCE</scope>
    <source>
        <strain evidence="6">WSJ</strain>
        <tissue evidence="6">Leaf</tissue>
    </source>
</reference>
<evidence type="ECO:0000259" key="5">
    <source>
        <dbReference type="PROSITE" id="PS51319"/>
    </source>
</evidence>